<keyword evidence="1" id="KW-0812">Transmembrane</keyword>
<comment type="caution">
    <text evidence="2">The sequence shown here is derived from an EMBL/GenBank/DDBJ whole genome shotgun (WGS) entry which is preliminary data.</text>
</comment>
<dbReference type="SUPFAM" id="SSF82866">
    <property type="entry name" value="Multidrug efflux transporter AcrB transmembrane domain"/>
    <property type="match status" value="1"/>
</dbReference>
<dbReference type="OrthoDB" id="448377at2759"/>
<evidence type="ECO:0000313" key="2">
    <source>
        <dbReference type="EMBL" id="OLP85977.1"/>
    </source>
</evidence>
<protein>
    <submittedName>
        <fullName evidence="2">Uncharacterized protein</fullName>
    </submittedName>
</protein>
<accession>A0A1Q9CSV7</accession>
<evidence type="ECO:0000256" key="1">
    <source>
        <dbReference type="SAM" id="Phobius"/>
    </source>
</evidence>
<dbReference type="EMBL" id="LSRX01000943">
    <property type="protein sequence ID" value="OLP85977.1"/>
    <property type="molecule type" value="Genomic_DNA"/>
</dbReference>
<feature type="transmembrane region" description="Helical" evidence="1">
    <location>
        <begin position="254"/>
        <end position="276"/>
    </location>
</feature>
<evidence type="ECO:0000313" key="3">
    <source>
        <dbReference type="Proteomes" id="UP000186817"/>
    </source>
</evidence>
<gene>
    <name evidence="2" type="ORF">AK812_SmicGene32972</name>
</gene>
<keyword evidence="1" id="KW-1133">Transmembrane helix</keyword>
<keyword evidence="1" id="KW-0472">Membrane</keyword>
<keyword evidence="3" id="KW-1185">Reference proteome</keyword>
<reference evidence="2 3" key="1">
    <citation type="submission" date="2016-02" db="EMBL/GenBank/DDBJ databases">
        <title>Genome analysis of coral dinoflagellate symbionts highlights evolutionary adaptations to a symbiotic lifestyle.</title>
        <authorList>
            <person name="Aranda M."/>
            <person name="Li Y."/>
            <person name="Liew Y.J."/>
            <person name="Baumgarten S."/>
            <person name="Simakov O."/>
            <person name="Wilson M."/>
            <person name="Piel J."/>
            <person name="Ashoor H."/>
            <person name="Bougouffa S."/>
            <person name="Bajic V.B."/>
            <person name="Ryu T."/>
            <person name="Ravasi T."/>
            <person name="Bayer T."/>
            <person name="Micklem G."/>
            <person name="Kim H."/>
            <person name="Bhak J."/>
            <person name="Lajeunesse T.C."/>
            <person name="Voolstra C.R."/>
        </authorList>
    </citation>
    <scope>NUCLEOTIDE SEQUENCE [LARGE SCALE GENOMIC DNA]</scope>
    <source>
        <strain evidence="2 3">CCMP2467</strain>
    </source>
</reference>
<dbReference type="AlphaFoldDB" id="A0A1Q9CSV7"/>
<proteinExistence type="predicted"/>
<feature type="transmembrane region" description="Helical" evidence="1">
    <location>
        <begin position="226"/>
        <end position="248"/>
    </location>
</feature>
<name>A0A1Q9CSV7_SYMMI</name>
<sequence length="324" mass="36319">MKLPPHKGLRTGLNHYQKSWHVAGRVASMKDAWWNKDVVHTEYVADVATCTIQDEQESEAAGVLGLGPIPATKAACRVRLMLLCSMPSSGSISTTVRCLAQERGLQTDFRFSDDAVKLLADVGEEFLERLVTALVLYYDSMEVLNQAPQELGEDQGLDEGMSRLLEAREGRLKINVAANDDAEYRHLSLEEVRQKWDTWVENRNAIVGPMLMVSYFFTQMELESQVLQSTFMAFGGSMATSLLAVAFFTQNVVIAFYVCLNIFLVVGVLAGFLLYWMQYQPLPQLPTPFTSSVDYCLHLAHAYNEANLKTSLKKMQRTLIVIGM</sequence>
<organism evidence="2 3">
    <name type="scientific">Symbiodinium microadriaticum</name>
    <name type="common">Dinoflagellate</name>
    <name type="synonym">Zooxanthella microadriatica</name>
    <dbReference type="NCBI Taxonomy" id="2951"/>
    <lineage>
        <taxon>Eukaryota</taxon>
        <taxon>Sar</taxon>
        <taxon>Alveolata</taxon>
        <taxon>Dinophyceae</taxon>
        <taxon>Suessiales</taxon>
        <taxon>Symbiodiniaceae</taxon>
        <taxon>Symbiodinium</taxon>
    </lineage>
</organism>
<dbReference type="Proteomes" id="UP000186817">
    <property type="component" value="Unassembled WGS sequence"/>
</dbReference>